<dbReference type="PANTHER" id="PTHR24410">
    <property type="entry name" value="HL07962P-RELATED"/>
    <property type="match status" value="1"/>
</dbReference>
<dbReference type="Proteomes" id="UP000663852">
    <property type="component" value="Unassembled WGS sequence"/>
</dbReference>
<name>A0A813UC90_ADIRI</name>
<evidence type="ECO:0000313" key="5">
    <source>
        <dbReference type="Proteomes" id="UP000663852"/>
    </source>
</evidence>
<evidence type="ECO:0000259" key="1">
    <source>
        <dbReference type="PROSITE" id="PS50097"/>
    </source>
</evidence>
<dbReference type="Gene3D" id="3.30.710.10">
    <property type="entry name" value="Potassium Channel Kv1.1, Chain A"/>
    <property type="match status" value="1"/>
</dbReference>
<dbReference type="SUPFAM" id="SSF54695">
    <property type="entry name" value="POZ domain"/>
    <property type="match status" value="1"/>
</dbReference>
<sequence>MDDDLFPSSPFLDPSFAEFIDPVDNYNASDLSTTIMSSPVTTAGTGVEVTLNATNEHVESTSKFFNNPLFSDAHFRVGTQTYHVHKFILAKASDVLATLLYSQQWASPSGEILLEEQDECQGEVFEKFLKFFYTAQVTLDTTNILGLLCLADKYNVQPLRNLCSQFMTMKAKPPNVRNAIAWYSISKQFSLNDLGVICMHTVAWNIEYLLSPTNQNEWYQCDIDFIRDLLSTSNLVLSNEYCLYVAVSDWLLARSSNTLLQAYAHELLPLIRFSQMLPIQLHQVEQSVLYQRNDIEQIQDLLKRLLCQAYRFHTLAPLRREIHKPEFVPLEWYLPRQYTEMNITDRVDIQSTLRFGIQVDVQTSSSPVPSVDRTADWKVVYRKRSHDKWTLKVHRHDAVYETHAQVTAIIYDNERRVLQVEQSETFTFTTSNQYELEIVLSNPSEAKELYLLIKPVIP</sequence>
<proteinExistence type="predicted"/>
<dbReference type="Proteomes" id="UP000663828">
    <property type="component" value="Unassembled WGS sequence"/>
</dbReference>
<evidence type="ECO:0000313" key="2">
    <source>
        <dbReference type="EMBL" id="CAF0826985.1"/>
    </source>
</evidence>
<dbReference type="InterPro" id="IPR011333">
    <property type="entry name" value="SKP1/BTB/POZ_sf"/>
</dbReference>
<dbReference type="AlphaFoldDB" id="A0A813UC90"/>
<gene>
    <name evidence="2" type="ORF">EDS130_LOCUS6144</name>
    <name evidence="3" type="ORF">XAT740_LOCUS36573</name>
</gene>
<dbReference type="Pfam" id="PF00651">
    <property type="entry name" value="BTB"/>
    <property type="match status" value="1"/>
</dbReference>
<dbReference type="Gene3D" id="1.25.40.420">
    <property type="match status" value="1"/>
</dbReference>
<dbReference type="OrthoDB" id="2359033at2759"/>
<protein>
    <recommendedName>
        <fullName evidence="1">BTB domain-containing protein</fullName>
    </recommendedName>
</protein>
<dbReference type="InterPro" id="IPR051481">
    <property type="entry name" value="BTB-POZ/Galectin-3-binding"/>
</dbReference>
<feature type="domain" description="BTB" evidence="1">
    <location>
        <begin position="71"/>
        <end position="141"/>
    </location>
</feature>
<dbReference type="EMBL" id="CAJNOR010003765">
    <property type="protein sequence ID" value="CAF1445622.1"/>
    <property type="molecule type" value="Genomic_DNA"/>
</dbReference>
<dbReference type="InterPro" id="IPR000210">
    <property type="entry name" value="BTB/POZ_dom"/>
</dbReference>
<dbReference type="EMBL" id="CAJNOJ010000017">
    <property type="protein sequence ID" value="CAF0826985.1"/>
    <property type="molecule type" value="Genomic_DNA"/>
</dbReference>
<reference evidence="2" key="1">
    <citation type="submission" date="2021-02" db="EMBL/GenBank/DDBJ databases">
        <authorList>
            <person name="Nowell W R."/>
        </authorList>
    </citation>
    <scope>NUCLEOTIDE SEQUENCE</scope>
</reference>
<dbReference type="InterPro" id="IPR011705">
    <property type="entry name" value="BACK"/>
</dbReference>
<evidence type="ECO:0000313" key="3">
    <source>
        <dbReference type="EMBL" id="CAF1445622.1"/>
    </source>
</evidence>
<dbReference type="PANTHER" id="PTHR24410:SF41">
    <property type="entry name" value="HL07962P"/>
    <property type="match status" value="1"/>
</dbReference>
<comment type="caution">
    <text evidence="2">The sequence shown here is derived from an EMBL/GenBank/DDBJ whole genome shotgun (WGS) entry which is preliminary data.</text>
</comment>
<dbReference type="SMART" id="SM00875">
    <property type="entry name" value="BACK"/>
    <property type="match status" value="1"/>
</dbReference>
<dbReference type="PROSITE" id="PS50097">
    <property type="entry name" value="BTB"/>
    <property type="match status" value="1"/>
</dbReference>
<accession>A0A813UC90</accession>
<dbReference type="Pfam" id="PF07707">
    <property type="entry name" value="BACK"/>
    <property type="match status" value="1"/>
</dbReference>
<keyword evidence="4" id="KW-1185">Reference proteome</keyword>
<evidence type="ECO:0000313" key="4">
    <source>
        <dbReference type="Proteomes" id="UP000663828"/>
    </source>
</evidence>
<organism evidence="2 5">
    <name type="scientific">Adineta ricciae</name>
    <name type="common">Rotifer</name>
    <dbReference type="NCBI Taxonomy" id="249248"/>
    <lineage>
        <taxon>Eukaryota</taxon>
        <taxon>Metazoa</taxon>
        <taxon>Spiralia</taxon>
        <taxon>Gnathifera</taxon>
        <taxon>Rotifera</taxon>
        <taxon>Eurotatoria</taxon>
        <taxon>Bdelloidea</taxon>
        <taxon>Adinetida</taxon>
        <taxon>Adinetidae</taxon>
        <taxon>Adineta</taxon>
    </lineage>
</organism>
<dbReference type="SMART" id="SM00225">
    <property type="entry name" value="BTB"/>
    <property type="match status" value="1"/>
</dbReference>